<evidence type="ECO:0000313" key="2">
    <source>
        <dbReference type="EMBL" id="QIQ19590.1"/>
    </source>
</evidence>
<evidence type="ECO:0000256" key="1">
    <source>
        <dbReference type="SAM" id="Phobius"/>
    </source>
</evidence>
<keyword evidence="1" id="KW-0812">Transmembrane</keyword>
<organism evidence="2">
    <name type="scientific">Infectious bronchitis virus</name>
    <dbReference type="NCBI Taxonomy" id="11120"/>
    <lineage>
        <taxon>Viruses</taxon>
        <taxon>Riboviria</taxon>
        <taxon>Orthornavirae</taxon>
        <taxon>Pisuviricota</taxon>
        <taxon>Pisoniviricetes</taxon>
        <taxon>Nidovirales</taxon>
        <taxon>Cornidovirineae</taxon>
        <taxon>Coronaviridae</taxon>
        <taxon>Orthocoronavirinae</taxon>
        <taxon>Gammacoronavirus</taxon>
        <taxon>Igacovirus</taxon>
        <taxon>Gammacoronavirus galli</taxon>
        <taxon>Avian coronavirus</taxon>
    </lineage>
</organism>
<proteinExistence type="predicted"/>
<feature type="transmembrane region" description="Helical" evidence="1">
    <location>
        <begin position="7"/>
        <end position="27"/>
    </location>
</feature>
<gene>
    <name evidence="2" type="primary">6b</name>
</gene>
<keyword evidence="1" id="KW-0472">Membrane</keyword>
<accession>A0A7D2LGI5</accession>
<protein>
    <submittedName>
        <fullName evidence="2">6b protein</fullName>
    </submittedName>
</protein>
<keyword evidence="1" id="KW-1133">Transmembrane helix</keyword>
<reference evidence="2" key="1">
    <citation type="submission" date="2019-07" db="EMBL/GenBank/DDBJ databases">
        <title>Molecular characterization of infectious bronchitis virus isolated from retail chicken meats in Korea from 2017 to 2018.</title>
        <authorList>
            <person name="Lee S."/>
        </authorList>
    </citation>
    <scope>NUCLEOTIDE SEQUENCE</scope>
    <source>
        <strain evidence="2">R17/16</strain>
    </source>
</reference>
<name>A0A7D2LGI5_9GAMC</name>
<feature type="transmembrane region" description="Helical" evidence="1">
    <location>
        <begin position="39"/>
        <end position="62"/>
    </location>
</feature>
<sequence length="77" mass="9076">MSNIMDLLHLCSHFFVFYFCKFLTIITGIDCDYVQYLSWFNLLVAVCFLSVLIGFILLYSLLYRRSLLKVKADRHVA</sequence>
<dbReference type="EMBL" id="MN199462">
    <property type="protein sequence ID" value="QIQ19590.1"/>
    <property type="molecule type" value="Genomic_RNA"/>
</dbReference>